<reference evidence="1" key="1">
    <citation type="submission" date="2022-04" db="EMBL/GenBank/DDBJ databases">
        <title>Carnegiea gigantea Genome sequencing and assembly v2.</title>
        <authorList>
            <person name="Copetti D."/>
            <person name="Sanderson M.J."/>
            <person name="Burquez A."/>
            <person name="Wojciechowski M.F."/>
        </authorList>
    </citation>
    <scope>NUCLEOTIDE SEQUENCE</scope>
    <source>
        <strain evidence="1">SGP5-SGP5p</strain>
        <tissue evidence="1">Aerial part</tissue>
    </source>
</reference>
<dbReference type="Proteomes" id="UP001153076">
    <property type="component" value="Unassembled WGS sequence"/>
</dbReference>
<sequence>MLEMVILYMYAETLKLILVKIVTMRLCLTMLIHLSQGSLTFKKLAPTKFFDLRVFNAMFTYIGTKSHNLSNKYSFHETISSDFSWDFKRQDKTQNQSVQSSVPSSLPSRVNKKNWEEHYLQFQMFLKTLDQSSLKDHFQTVELSMSLNWKSQQSSFLWNKVTHLLFVQCTYLFCKLMWGRVPPKVRTAIPIDGQFKHFVLSCTAVSDHGIVWIEREAEKALQDMAPSVDYTAVKDVTPCIRRHWAMKVGVLEKSHPRTPTNNSRKFQRVQASIFGTDIGLFANTLEVLHKYNISNAIVALVEPIHRIVPHNCQWTINKRTLAIEIPLNEENGIRIPLSLVDFNDFHKYINAQAQVDSSGSIMVVIFAAKVEKLFSTMAITLMEHTDERLSSEFESKPRKSDISGEFEQRGKRLVAWRVKSSNWTLSTGGDGR</sequence>
<keyword evidence="2" id="KW-1185">Reference proteome</keyword>
<name>A0A9Q1JI97_9CARY</name>
<organism evidence="1 2">
    <name type="scientific">Carnegiea gigantea</name>
    <dbReference type="NCBI Taxonomy" id="171969"/>
    <lineage>
        <taxon>Eukaryota</taxon>
        <taxon>Viridiplantae</taxon>
        <taxon>Streptophyta</taxon>
        <taxon>Embryophyta</taxon>
        <taxon>Tracheophyta</taxon>
        <taxon>Spermatophyta</taxon>
        <taxon>Magnoliopsida</taxon>
        <taxon>eudicotyledons</taxon>
        <taxon>Gunneridae</taxon>
        <taxon>Pentapetalae</taxon>
        <taxon>Caryophyllales</taxon>
        <taxon>Cactineae</taxon>
        <taxon>Cactaceae</taxon>
        <taxon>Cactoideae</taxon>
        <taxon>Echinocereeae</taxon>
        <taxon>Carnegiea</taxon>
    </lineage>
</organism>
<comment type="caution">
    <text evidence="1">The sequence shown here is derived from an EMBL/GenBank/DDBJ whole genome shotgun (WGS) entry which is preliminary data.</text>
</comment>
<evidence type="ECO:0000313" key="2">
    <source>
        <dbReference type="Proteomes" id="UP001153076"/>
    </source>
</evidence>
<dbReference type="EMBL" id="JAKOGI010001281">
    <property type="protein sequence ID" value="KAJ8426497.1"/>
    <property type="molecule type" value="Genomic_DNA"/>
</dbReference>
<gene>
    <name evidence="1" type="ORF">Cgig2_009677</name>
</gene>
<proteinExistence type="predicted"/>
<dbReference type="PANTHER" id="PTHR46398:SF7">
    <property type="entry name" value="ALPHA_BETA-HYDROLASES SUPERFAMILY PROTEIN"/>
    <property type="match status" value="1"/>
</dbReference>
<dbReference type="InterPro" id="IPR012340">
    <property type="entry name" value="NA-bd_OB-fold"/>
</dbReference>
<evidence type="ECO:0000313" key="1">
    <source>
        <dbReference type="EMBL" id="KAJ8426497.1"/>
    </source>
</evidence>
<dbReference type="Gene3D" id="2.40.50.140">
    <property type="entry name" value="Nucleic acid-binding proteins"/>
    <property type="match status" value="1"/>
</dbReference>
<dbReference type="PANTHER" id="PTHR46398">
    <property type="entry name" value="ALPHA/BETA-HYDROLASES SUPERFAMILY PROTEIN"/>
    <property type="match status" value="1"/>
</dbReference>
<dbReference type="OrthoDB" id="1725660at2759"/>
<protein>
    <submittedName>
        <fullName evidence="1">Uncharacterized protein</fullName>
    </submittedName>
</protein>
<accession>A0A9Q1JI97</accession>
<dbReference type="AlphaFoldDB" id="A0A9Q1JI97"/>
<dbReference type="SUPFAM" id="SSF50249">
    <property type="entry name" value="Nucleic acid-binding proteins"/>
    <property type="match status" value="1"/>
</dbReference>